<dbReference type="Pfam" id="PF13460">
    <property type="entry name" value="NAD_binding_10"/>
    <property type="match status" value="1"/>
</dbReference>
<proteinExistence type="predicted"/>
<dbReference type="EMBL" id="CAJVAS010000059">
    <property type="protein sequence ID" value="CAG7651315.1"/>
    <property type="molecule type" value="Genomic_DNA"/>
</dbReference>
<evidence type="ECO:0000313" key="3">
    <source>
        <dbReference type="Proteomes" id="UP000693672"/>
    </source>
</evidence>
<dbReference type="InterPro" id="IPR052718">
    <property type="entry name" value="NmrA-type_oxidoreductase"/>
</dbReference>
<keyword evidence="2" id="KW-0560">Oxidoreductase</keyword>
<dbReference type="PANTHER" id="PTHR47129:SF1">
    <property type="entry name" value="NMRA-LIKE DOMAIN-CONTAINING PROTEIN"/>
    <property type="match status" value="1"/>
</dbReference>
<gene>
    <name evidence="2" type="primary">qorB_2</name>
    <name evidence="2" type="ORF">PAESOLCIP111_06291</name>
</gene>
<accession>A0A916NS11</accession>
<dbReference type="EC" id="1.6.5.2" evidence="2"/>
<sequence>MSIFITGANGQLGRLVINRLLSKMPPEHIIAGVRRLESGQPYAEQGISVRLCDYDQPASLEPAFAGVSKLLFISSSHHDDTVRLRQHAHVIEAAKKSKVAHMLYTSFAFPEQGSGPPIPLHLATEHAIRAAGIPFTFLRNALYTDFVGALDLHEAITKGTLRIAPGDWKFNSVTRQDLADASAAVLSESGHHNRIYELTAPTPWTFEDLAAALSSHAAQTVSLYPDPEVRHWIYGFLSKIDTSSTSDDLERLLGRPAASLAQSIAPLIPV</sequence>
<dbReference type="AlphaFoldDB" id="A0A916NS11"/>
<reference evidence="2" key="1">
    <citation type="submission" date="2021-06" db="EMBL/GenBank/DDBJ databases">
        <authorList>
            <person name="Criscuolo A."/>
        </authorList>
    </citation>
    <scope>NUCLEOTIDE SEQUENCE</scope>
    <source>
        <strain evidence="2">CIP111600</strain>
    </source>
</reference>
<dbReference type="PANTHER" id="PTHR47129">
    <property type="entry name" value="QUINONE OXIDOREDUCTASE 2"/>
    <property type="match status" value="1"/>
</dbReference>
<name>A0A916NS11_9BACL</name>
<evidence type="ECO:0000313" key="2">
    <source>
        <dbReference type="EMBL" id="CAG7651315.1"/>
    </source>
</evidence>
<dbReference type="InterPro" id="IPR016040">
    <property type="entry name" value="NAD(P)-bd_dom"/>
</dbReference>
<dbReference type="GO" id="GO:0003955">
    <property type="term" value="F:NAD(P)H dehydrogenase (quinone) activity"/>
    <property type="evidence" value="ECO:0007669"/>
    <property type="project" value="UniProtKB-EC"/>
</dbReference>
<comment type="caution">
    <text evidence="2">The sequence shown here is derived from an EMBL/GenBank/DDBJ whole genome shotgun (WGS) entry which is preliminary data.</text>
</comment>
<organism evidence="2 3">
    <name type="scientific">Paenibacillus solanacearum</name>
    <dbReference type="NCBI Taxonomy" id="2048548"/>
    <lineage>
        <taxon>Bacteria</taxon>
        <taxon>Bacillati</taxon>
        <taxon>Bacillota</taxon>
        <taxon>Bacilli</taxon>
        <taxon>Bacillales</taxon>
        <taxon>Paenibacillaceae</taxon>
        <taxon>Paenibacillus</taxon>
    </lineage>
</organism>
<dbReference type="RefSeq" id="WP_218095950.1">
    <property type="nucleotide sequence ID" value="NZ_CAJVAS010000059.1"/>
</dbReference>
<dbReference type="Proteomes" id="UP000693672">
    <property type="component" value="Unassembled WGS sequence"/>
</dbReference>
<keyword evidence="3" id="KW-1185">Reference proteome</keyword>
<protein>
    <submittedName>
        <fullName evidence="2">Quinone oxidoreductase 2</fullName>
        <ecNumber evidence="2">1.6.5.2</ecNumber>
    </submittedName>
</protein>
<evidence type="ECO:0000259" key="1">
    <source>
        <dbReference type="Pfam" id="PF13460"/>
    </source>
</evidence>
<feature type="domain" description="NAD(P)-binding" evidence="1">
    <location>
        <begin position="7"/>
        <end position="188"/>
    </location>
</feature>